<name>A0A8J7I8U2_9NOST</name>
<gene>
    <name evidence="1" type="ORF">I8752_35895</name>
</gene>
<dbReference type="Proteomes" id="UP000662314">
    <property type="component" value="Unassembled WGS sequence"/>
</dbReference>
<keyword evidence="2" id="KW-1185">Reference proteome</keyword>
<reference evidence="1 2" key="1">
    <citation type="journal article" date="2021" name="Int. J. Syst. Evol. Microbiol.">
        <title>Amazonocrinis nigriterrae gen. nov., sp. nov., Atlanticothrix silvestris gen. nov., sp. nov. and Dendronalium phyllosphericum gen. nov., sp. nov., nostocacean cyanobacteria from Brazilian environments.</title>
        <authorList>
            <person name="Alvarenga D.O."/>
            <person name="Andreote A.P.D."/>
            <person name="Branco L.H.Z."/>
            <person name="Delbaje E."/>
            <person name="Cruz R.B."/>
            <person name="Varani A.M."/>
            <person name="Fiore M.F."/>
        </authorList>
    </citation>
    <scope>NUCLEOTIDE SEQUENCE [LARGE SCALE GENOMIC DNA]</scope>
    <source>
        <strain evidence="1 2">CENA369</strain>
    </source>
</reference>
<accession>A0A8J7I8U2</accession>
<dbReference type="RefSeq" id="WP_214436906.1">
    <property type="nucleotide sequence ID" value="NZ_CAWPUQ010000255.1"/>
</dbReference>
<dbReference type="EMBL" id="JAECZA010000316">
    <property type="protein sequence ID" value="MBH8578236.1"/>
    <property type="molecule type" value="Genomic_DNA"/>
</dbReference>
<evidence type="ECO:0000313" key="1">
    <source>
        <dbReference type="EMBL" id="MBH8578236.1"/>
    </source>
</evidence>
<sequence length="60" mass="6813">MRSQTEPFIGCLPRYPSSIFSSFHLRRRLTISNLAFCEWVVLAAIANSVVQWANSIALSR</sequence>
<proteinExistence type="predicted"/>
<evidence type="ECO:0000313" key="2">
    <source>
        <dbReference type="Proteomes" id="UP000662314"/>
    </source>
</evidence>
<comment type="caution">
    <text evidence="1">The sequence shown here is derived from an EMBL/GenBank/DDBJ whole genome shotgun (WGS) entry which is preliminary data.</text>
</comment>
<dbReference type="AlphaFoldDB" id="A0A8J7I8U2"/>
<protein>
    <submittedName>
        <fullName evidence="1">Uncharacterized protein</fullName>
    </submittedName>
</protein>
<organism evidence="1 2">
    <name type="scientific">Dendronalium phyllosphericum CENA369</name>
    <dbReference type="NCBI Taxonomy" id="1725256"/>
    <lineage>
        <taxon>Bacteria</taxon>
        <taxon>Bacillati</taxon>
        <taxon>Cyanobacteriota</taxon>
        <taxon>Cyanophyceae</taxon>
        <taxon>Nostocales</taxon>
        <taxon>Nostocaceae</taxon>
        <taxon>Dendronalium</taxon>
        <taxon>Dendronalium phyllosphericum</taxon>
    </lineage>
</organism>